<dbReference type="AlphaFoldDB" id="A0A812J8G0"/>
<accession>A0A812J8G0</accession>
<reference evidence="1" key="1">
    <citation type="submission" date="2021-02" db="EMBL/GenBank/DDBJ databases">
        <authorList>
            <person name="Dougan E. K."/>
            <person name="Rhodes N."/>
            <person name="Thang M."/>
            <person name="Chan C."/>
        </authorList>
    </citation>
    <scope>NUCLEOTIDE SEQUENCE</scope>
</reference>
<evidence type="ECO:0000313" key="2">
    <source>
        <dbReference type="Proteomes" id="UP000604046"/>
    </source>
</evidence>
<dbReference type="OrthoDB" id="417670at2759"/>
<gene>
    <name evidence="1" type="primary">Olah</name>
    <name evidence="1" type="ORF">SNAT2548_LOCUS5928</name>
</gene>
<comment type="caution">
    <text evidence="1">The sequence shown here is derived from an EMBL/GenBank/DDBJ whole genome shotgun (WGS) entry which is preliminary data.</text>
</comment>
<dbReference type="Proteomes" id="UP000604046">
    <property type="component" value="Unassembled WGS sequence"/>
</dbReference>
<organism evidence="1 2">
    <name type="scientific">Symbiodinium natans</name>
    <dbReference type="NCBI Taxonomy" id="878477"/>
    <lineage>
        <taxon>Eukaryota</taxon>
        <taxon>Sar</taxon>
        <taxon>Alveolata</taxon>
        <taxon>Dinophyceae</taxon>
        <taxon>Suessiales</taxon>
        <taxon>Symbiodiniaceae</taxon>
        <taxon>Symbiodinium</taxon>
    </lineage>
</organism>
<protein>
    <submittedName>
        <fullName evidence="1">Olah protein</fullName>
    </submittedName>
</protein>
<name>A0A812J8G0_9DINO</name>
<proteinExistence type="predicted"/>
<keyword evidence="2" id="KW-1185">Reference proteome</keyword>
<evidence type="ECO:0000313" key="1">
    <source>
        <dbReference type="EMBL" id="CAE7200186.1"/>
    </source>
</evidence>
<sequence length="153" mass="17223">MFHAQAGARCCDARCTLRTLGSASERVPSQAALTRLLPLRLRWLREGPLQLTAEQLRRALAVKPLVYLKEPQASYERALQVAPEQWRSPQAFKALLLREPQVLDLTHNCLLTDPADRVKDEWGEAVHCDGKCTHCWRTATPKLMGQVLDGVEV</sequence>
<dbReference type="EMBL" id="CAJNDS010000384">
    <property type="protein sequence ID" value="CAE7200186.1"/>
    <property type="molecule type" value="Genomic_DNA"/>
</dbReference>